<evidence type="ECO:0000313" key="1">
    <source>
        <dbReference type="EMBL" id="KAK1859709.1"/>
    </source>
</evidence>
<organism evidence="1 2">
    <name type="scientific">Pyropia yezoensis</name>
    <name type="common">Susabi-nori</name>
    <name type="synonym">Porphyra yezoensis</name>
    <dbReference type="NCBI Taxonomy" id="2788"/>
    <lineage>
        <taxon>Eukaryota</taxon>
        <taxon>Rhodophyta</taxon>
        <taxon>Bangiophyceae</taxon>
        <taxon>Bangiales</taxon>
        <taxon>Bangiaceae</taxon>
        <taxon>Pyropia</taxon>
    </lineage>
</organism>
<dbReference type="Proteomes" id="UP000798662">
    <property type="component" value="Chromosome 1"/>
</dbReference>
<accession>A0ACC3BP33</accession>
<reference evidence="1" key="1">
    <citation type="submission" date="2019-11" db="EMBL/GenBank/DDBJ databases">
        <title>Nori genome reveals adaptations in red seaweeds to the harsh intertidal environment.</title>
        <authorList>
            <person name="Wang D."/>
            <person name="Mao Y."/>
        </authorList>
    </citation>
    <scope>NUCLEOTIDE SEQUENCE</scope>
    <source>
        <tissue evidence="1">Gametophyte</tissue>
    </source>
</reference>
<name>A0ACC3BP33_PYRYE</name>
<comment type="caution">
    <text evidence="1">The sequence shown here is derived from an EMBL/GenBank/DDBJ whole genome shotgun (WGS) entry which is preliminary data.</text>
</comment>
<evidence type="ECO:0000313" key="2">
    <source>
        <dbReference type="Proteomes" id="UP000798662"/>
    </source>
</evidence>
<sequence>MGGSPRALAANAVTVAHSPLPLPHPPPQTPLRVPRWSGGAMATAQAGGRPTASYLRSRRHGFHHPVLLKSVGSRRQPTAADDHPYGCLPAEPGRPLAGNHGRAACTTALPVPSRPLSPASPPVRRPARPRPRALTRLRDATVSPPPAVAATRPLAAAARRVRCGPPHPRYHWPRAATLSPDGCHQRSAAFSCVAAVPQAAARAGWRRPSSGWRHATTGGRGYAGTPPPTPHKKKRHRLVQYTTTPLRRHCASSPTLPAVAAQKKRAGVAAGALSRQGTSLERPAAAAPGGCRGHPAVAVHVPQAAGHPTHTALARTPPTHRPGQRAGF</sequence>
<protein>
    <submittedName>
        <fullName evidence="1">Uncharacterized protein</fullName>
    </submittedName>
</protein>
<keyword evidence="2" id="KW-1185">Reference proteome</keyword>
<gene>
    <name evidence="1" type="ORF">I4F81_002303</name>
</gene>
<proteinExistence type="predicted"/>
<dbReference type="EMBL" id="CM020618">
    <property type="protein sequence ID" value="KAK1859709.1"/>
    <property type="molecule type" value="Genomic_DNA"/>
</dbReference>